<proteinExistence type="predicted"/>
<dbReference type="Pfam" id="PF02561">
    <property type="entry name" value="FliS"/>
    <property type="match status" value="1"/>
</dbReference>
<name>A0A7Y9XXL5_9SPHN</name>
<dbReference type="InterPro" id="IPR036584">
    <property type="entry name" value="FliS_sf"/>
</dbReference>
<dbReference type="EMBL" id="JACBZF010000002">
    <property type="protein sequence ID" value="NYH94978.1"/>
    <property type="molecule type" value="Genomic_DNA"/>
</dbReference>
<keyword evidence="1" id="KW-0966">Cell projection</keyword>
<dbReference type="AlphaFoldDB" id="A0A7Y9XXL5"/>
<dbReference type="InterPro" id="IPR003713">
    <property type="entry name" value="FliS"/>
</dbReference>
<reference evidence="1 2" key="1">
    <citation type="submission" date="2020-07" db="EMBL/GenBank/DDBJ databases">
        <title>Genomic Encyclopedia of Type Strains, Phase IV (KMG-IV): sequencing the most valuable type-strain genomes for metagenomic binning, comparative biology and taxonomic classification.</title>
        <authorList>
            <person name="Goeker M."/>
        </authorList>
    </citation>
    <scope>NUCLEOTIDE SEQUENCE [LARGE SCALE GENOMIC DNA]</scope>
    <source>
        <strain evidence="1 2">DSM 29043</strain>
    </source>
</reference>
<dbReference type="RefSeq" id="WP_179406880.1">
    <property type="nucleotide sequence ID" value="NZ_BMGF01000009.1"/>
</dbReference>
<comment type="caution">
    <text evidence="1">The sequence shown here is derived from an EMBL/GenBank/DDBJ whole genome shotgun (WGS) entry which is preliminary data.</text>
</comment>
<keyword evidence="1" id="KW-0282">Flagellum</keyword>
<sequence length="124" mass="13231">MLPVRSPSEAYARIDFDARVEGADPQELVGLCYERLTLALGAAIHAAQSGDNALKSRSLTRALSAVTLLQMGVSGEDGVAGALHQFYASARRSILDSAVRFDAARMAEIRSDFCEIASAMRDAV</sequence>
<dbReference type="GO" id="GO:0044780">
    <property type="term" value="P:bacterial-type flagellum assembly"/>
    <property type="evidence" value="ECO:0007669"/>
    <property type="project" value="InterPro"/>
</dbReference>
<organism evidence="1 2">
    <name type="scientific">Novosphingobium marinum</name>
    <dbReference type="NCBI Taxonomy" id="1514948"/>
    <lineage>
        <taxon>Bacteria</taxon>
        <taxon>Pseudomonadati</taxon>
        <taxon>Pseudomonadota</taxon>
        <taxon>Alphaproteobacteria</taxon>
        <taxon>Sphingomonadales</taxon>
        <taxon>Sphingomonadaceae</taxon>
        <taxon>Novosphingobium</taxon>
    </lineage>
</organism>
<dbReference type="Gene3D" id="1.20.120.340">
    <property type="entry name" value="Flagellar protein FliS"/>
    <property type="match status" value="1"/>
</dbReference>
<dbReference type="Proteomes" id="UP000522081">
    <property type="component" value="Unassembled WGS sequence"/>
</dbReference>
<keyword evidence="1" id="KW-0969">Cilium</keyword>
<evidence type="ECO:0000313" key="2">
    <source>
        <dbReference type="Proteomes" id="UP000522081"/>
    </source>
</evidence>
<keyword evidence="2" id="KW-1185">Reference proteome</keyword>
<gene>
    <name evidence="1" type="ORF">FHS75_001297</name>
</gene>
<accession>A0A7Y9XXL5</accession>
<protein>
    <submittedName>
        <fullName evidence="1">Flagellar protein FliS</fullName>
    </submittedName>
</protein>
<dbReference type="SUPFAM" id="SSF101116">
    <property type="entry name" value="Flagellar export chaperone FliS"/>
    <property type="match status" value="1"/>
</dbReference>
<evidence type="ECO:0000313" key="1">
    <source>
        <dbReference type="EMBL" id="NYH94978.1"/>
    </source>
</evidence>